<keyword evidence="2" id="KW-1185">Reference proteome</keyword>
<evidence type="ECO:0000313" key="2">
    <source>
        <dbReference type="Proteomes" id="UP001220395"/>
    </source>
</evidence>
<organism evidence="1 2">
    <name type="scientific">Sphingomonas naphthae</name>
    <dbReference type="NCBI Taxonomy" id="1813468"/>
    <lineage>
        <taxon>Bacteria</taxon>
        <taxon>Pseudomonadati</taxon>
        <taxon>Pseudomonadota</taxon>
        <taxon>Alphaproteobacteria</taxon>
        <taxon>Sphingomonadales</taxon>
        <taxon>Sphingomonadaceae</taxon>
        <taxon>Sphingomonas</taxon>
    </lineage>
</organism>
<proteinExistence type="predicted"/>
<protein>
    <submittedName>
        <fullName evidence="1">DUF5818 domain-containing protein</fullName>
    </submittedName>
</protein>
<dbReference type="RefSeq" id="WP_273689747.1">
    <property type="nucleotide sequence ID" value="NZ_CP117411.1"/>
</dbReference>
<gene>
    <name evidence="1" type="ORF">PQ455_04985</name>
</gene>
<reference evidence="1 2" key="1">
    <citation type="submission" date="2023-02" db="EMBL/GenBank/DDBJ databases">
        <title>Genome sequence of Sphingomonas naphthae.</title>
        <authorList>
            <person name="Kim S."/>
            <person name="Heo J."/>
            <person name="Kwon S.-W."/>
        </authorList>
    </citation>
    <scope>NUCLEOTIDE SEQUENCE [LARGE SCALE GENOMIC DNA]</scope>
    <source>
        <strain evidence="1 2">KACC 18716</strain>
    </source>
</reference>
<dbReference type="EMBL" id="CP117411">
    <property type="protein sequence ID" value="WCT74587.1"/>
    <property type="molecule type" value="Genomic_DNA"/>
</dbReference>
<evidence type="ECO:0000313" key="1">
    <source>
        <dbReference type="EMBL" id="WCT74587.1"/>
    </source>
</evidence>
<dbReference type="Proteomes" id="UP001220395">
    <property type="component" value="Chromosome"/>
</dbReference>
<sequence length="66" mass="7201">MTIGDPIDETGTLLRDGGGFVLRLDGGGRLRLELRRMPVDEVEKHVRLVGVLIGPDHVDVEGLRLA</sequence>
<dbReference type="Pfam" id="PF19135">
    <property type="entry name" value="DUF5818"/>
    <property type="match status" value="1"/>
</dbReference>
<name>A0ABY7TMY2_9SPHN</name>
<accession>A0ABY7TMY2</accession>
<dbReference type="InterPro" id="IPR043856">
    <property type="entry name" value="DUF5818"/>
</dbReference>